<evidence type="ECO:0000259" key="1">
    <source>
        <dbReference type="Pfam" id="PF16640"/>
    </source>
</evidence>
<gene>
    <name evidence="2" type="ORF">EUA93_11930</name>
</gene>
<dbReference type="OrthoDB" id="6646510at2"/>
<organism evidence="2 3">
    <name type="scientific">Nocardioides oleivorans</name>
    <dbReference type="NCBI Taxonomy" id="273676"/>
    <lineage>
        <taxon>Bacteria</taxon>
        <taxon>Bacillati</taxon>
        <taxon>Actinomycetota</taxon>
        <taxon>Actinomycetes</taxon>
        <taxon>Propionibacteriales</taxon>
        <taxon>Nocardioidaceae</taxon>
        <taxon>Nocardioides</taxon>
    </lineage>
</organism>
<evidence type="ECO:0000313" key="3">
    <source>
        <dbReference type="Proteomes" id="UP000294071"/>
    </source>
</evidence>
<dbReference type="AlphaFoldDB" id="A0A4V1RL94"/>
<dbReference type="GO" id="GO:0005975">
    <property type="term" value="P:carbohydrate metabolic process"/>
    <property type="evidence" value="ECO:0007669"/>
    <property type="project" value="UniProtKB-ARBA"/>
</dbReference>
<dbReference type="Gene3D" id="2.60.40.10">
    <property type="entry name" value="Immunoglobulins"/>
    <property type="match status" value="2"/>
</dbReference>
<proteinExistence type="predicted"/>
<dbReference type="RefSeq" id="WP_129400336.1">
    <property type="nucleotide sequence ID" value="NZ_SDWT01000001.1"/>
</dbReference>
<feature type="domain" description="Bacterial Ig-like" evidence="1">
    <location>
        <begin position="672"/>
        <end position="754"/>
    </location>
</feature>
<dbReference type="SUPFAM" id="SSF53474">
    <property type="entry name" value="alpha/beta-Hydrolases"/>
    <property type="match status" value="1"/>
</dbReference>
<dbReference type="InterPro" id="IPR032109">
    <property type="entry name" value="Big_3_5"/>
</dbReference>
<dbReference type="Gene3D" id="3.40.50.1820">
    <property type="entry name" value="alpha/beta hydrolase"/>
    <property type="match status" value="1"/>
</dbReference>
<comment type="caution">
    <text evidence="2">The sequence shown here is derived from an EMBL/GenBank/DDBJ whole genome shotgun (WGS) entry which is preliminary data.</text>
</comment>
<protein>
    <submittedName>
        <fullName evidence="2">Ig-like domain repeat protein</fullName>
    </submittedName>
</protein>
<evidence type="ECO:0000313" key="2">
    <source>
        <dbReference type="EMBL" id="RYB94992.1"/>
    </source>
</evidence>
<keyword evidence="3" id="KW-1185">Reference proteome</keyword>
<dbReference type="InterPro" id="IPR013783">
    <property type="entry name" value="Ig-like_fold"/>
</dbReference>
<sequence length="952" mass="96190">MRAPGFVTGAPALDTITPETLVGRFDLSTIGMMGHSRGGEGVTSAATLNQALASPWDIESILPLAPVDFGRMTVPNVPMNVILPYCDGDVSNQQGQHMLDDSRYAYGDDALRTGTWVMGANHNFYNTVWTPGEYAYSVSDDWSNSTARRTEPTCGTDATVASTSIRMTPAEQYAQGTSYMTAWFRLTLGGEDQFLPMFDGTGSVPAALNGEDVRTTATAPAGSRSTIAAFEKASSLVRTFGTATANPCASMNGRTTPQDLAACTTTMASSQLPHWTPASNGGNVPATPVTRMTWTSATGAIRVSVPAGRRDARGFERLSVKMAADETVTTGTDLTMTVVDGQGRTWSSLVSALNPFALVRMPTSTSTAATTTLKKVVLQQVNVPVADLAAAGLDTGDVREVQLTAAQGADAVATGGAYLSDLAFETSSVGTAANRTEPVVNVYAPGVDEGSAPGTVELAAYLDKPATVPVTGWVSLLGSTTSRAGATMEKVTFAPGETCQVVTAAVQGDRADSTSASTSVKASIINVSGAVQGKQAIVFMRVREDDGLLPSGTPPTTPTALPPFGTPGPVCAELDGVLEGGTVSVPATTAPDTTAGVSSSGFRAGEAVTFTAEGLAPVTSVADADGTASVELVVPAGTPRGTLRVTATSGATGRVATADLGIRDTSTTTLAISPEAPALRESVTLTATVDGGDTGGTVTFLDGATVIGTATTEGGVATLTVPGGFGAGEHTLSAGFAQSAVTTASESAPVAFTLARATPTTVVSLSSASSVFGSPVATATVAVGGAVGGGDVEVSIGTTTVSVPLDATGHASYALPGMLPAGEYVVSARYLGSADAEQSAATAAPYTVTPKATTTTARATSRKKGKQVKVTVTVDGAVTGVPATGVVRVSLRGGLVTRTVALPASGTVVLTLPTKAKGGKRLKPGKVVVRTSYTATGSYASSTAPARTVRLR</sequence>
<dbReference type="Pfam" id="PF16640">
    <property type="entry name" value="Big_3_5"/>
    <property type="match status" value="1"/>
</dbReference>
<name>A0A4V1RL94_9ACTN</name>
<dbReference type="InterPro" id="IPR029058">
    <property type="entry name" value="AB_hydrolase_fold"/>
</dbReference>
<dbReference type="EMBL" id="SDWT01000001">
    <property type="protein sequence ID" value="RYB94992.1"/>
    <property type="molecule type" value="Genomic_DNA"/>
</dbReference>
<reference evidence="2 3" key="1">
    <citation type="submission" date="2019-01" db="EMBL/GenBank/DDBJ databases">
        <title>Novel species of Nocardioides.</title>
        <authorList>
            <person name="Liu Q."/>
            <person name="Xin Y.-H."/>
        </authorList>
    </citation>
    <scope>NUCLEOTIDE SEQUENCE [LARGE SCALE GENOMIC DNA]</scope>
    <source>
        <strain evidence="2 3">CGMCC 4.6882</strain>
    </source>
</reference>
<dbReference type="Proteomes" id="UP000294071">
    <property type="component" value="Unassembled WGS sequence"/>
</dbReference>
<accession>A0A4V1RL94</accession>